<keyword evidence="2" id="KW-1133">Transmembrane helix</keyword>
<dbReference type="InterPro" id="IPR047789">
    <property type="entry name" value="CU044_5270-like"/>
</dbReference>
<name>A0A345HT20_9ACTN</name>
<evidence type="ECO:0000256" key="2">
    <source>
        <dbReference type="SAM" id="Phobius"/>
    </source>
</evidence>
<accession>A0A345HT20</accession>
<keyword evidence="4" id="KW-1185">Reference proteome</keyword>
<feature type="region of interest" description="Disordered" evidence="1">
    <location>
        <begin position="1"/>
        <end position="23"/>
    </location>
</feature>
<dbReference type="EMBL" id="CP031194">
    <property type="protein sequence ID" value="AXG79844.1"/>
    <property type="molecule type" value="Genomic_DNA"/>
</dbReference>
<sequence length="382" mass="40349">MNADRGSDRADTEAEADTKADAEAVARLLPAPAEWDLPPDRHLRHKDRLMQQIDHDQQSTTAQPVTDPPARRPRLRRPRFFRPAVLLPATALALSGVLLATLAAGGDADRGPAAPAVGSDRAGGAAVLLNRIAAASMATDATPVRDDQFVYVRSVVRENEGTFEGPVQLGAPHRREVWTAQDPAPLTEVGLLRESGGGVHRSGPVEVGVPDGAPAGSGGVPAGIDRPTYTWLASLPTDPEALRTLLYERTRPADGETRDAAVFSRIGELVGETIVPPATAAAFYRVVAGIPGVTEVPDAVDAAGRHGVGITLENTGFATREEWIFDRESLAYLGSRHYIDKSGTWRRGDRVGTLSGVTATLERAVVDKAGQAPAKAASRSAS</sequence>
<evidence type="ECO:0000313" key="3">
    <source>
        <dbReference type="EMBL" id="AXG79844.1"/>
    </source>
</evidence>
<feature type="transmembrane region" description="Helical" evidence="2">
    <location>
        <begin position="80"/>
        <end position="104"/>
    </location>
</feature>
<evidence type="ECO:0008006" key="5">
    <source>
        <dbReference type="Google" id="ProtNLM"/>
    </source>
</evidence>
<keyword evidence="2" id="KW-0472">Membrane</keyword>
<dbReference type="NCBIfam" id="NF038083">
    <property type="entry name" value="CU044_5270_fam"/>
    <property type="match status" value="1"/>
</dbReference>
<gene>
    <name evidence="3" type="ORF">DVK44_21770</name>
</gene>
<dbReference type="RefSeq" id="WP_114661170.1">
    <property type="nucleotide sequence ID" value="NZ_CP031194.1"/>
</dbReference>
<proteinExistence type="predicted"/>
<dbReference type="Proteomes" id="UP000253868">
    <property type="component" value="Chromosome"/>
</dbReference>
<protein>
    <recommendedName>
        <fullName evidence="5">CU044_5270 family protein</fullName>
    </recommendedName>
</protein>
<feature type="region of interest" description="Disordered" evidence="1">
    <location>
        <begin position="54"/>
        <end position="77"/>
    </location>
</feature>
<dbReference type="AlphaFoldDB" id="A0A345HT20"/>
<reference evidence="4" key="1">
    <citation type="submission" date="2018-07" db="EMBL/GenBank/DDBJ databases">
        <authorList>
            <person name="Zhao J."/>
        </authorList>
    </citation>
    <scope>NUCLEOTIDE SEQUENCE [LARGE SCALE GENOMIC DNA]</scope>
    <source>
        <strain evidence="4">GSSD-12</strain>
    </source>
</reference>
<evidence type="ECO:0000313" key="4">
    <source>
        <dbReference type="Proteomes" id="UP000253868"/>
    </source>
</evidence>
<evidence type="ECO:0000256" key="1">
    <source>
        <dbReference type="SAM" id="MobiDB-lite"/>
    </source>
</evidence>
<dbReference type="KEGG" id="spad:DVK44_21770"/>
<keyword evidence="2" id="KW-0812">Transmembrane</keyword>
<organism evidence="3 4">
    <name type="scientific">Streptomyces paludis</name>
    <dbReference type="NCBI Taxonomy" id="2282738"/>
    <lineage>
        <taxon>Bacteria</taxon>
        <taxon>Bacillati</taxon>
        <taxon>Actinomycetota</taxon>
        <taxon>Actinomycetes</taxon>
        <taxon>Kitasatosporales</taxon>
        <taxon>Streptomycetaceae</taxon>
        <taxon>Streptomyces</taxon>
    </lineage>
</organism>
<dbReference type="OrthoDB" id="3387554at2"/>